<evidence type="ECO:0000313" key="3">
    <source>
        <dbReference type="Proteomes" id="UP001250932"/>
    </source>
</evidence>
<dbReference type="RefSeq" id="WP_313834596.1">
    <property type="nucleotide sequence ID" value="NZ_JAQOUE010000002.1"/>
</dbReference>
<sequence length="97" mass="10476">MELDEEALGFGVEAVDFVGDPDDDPEDDADPEVEGGLPAEDELSEEEDVVELLSVFVLEELVSPLPLSLWEPVVPLSCLPSAEELGFDKLGSFSLLE</sequence>
<protein>
    <submittedName>
        <fullName evidence="2">Uncharacterized protein</fullName>
    </submittedName>
</protein>
<proteinExistence type="predicted"/>
<keyword evidence="3" id="KW-1185">Reference proteome</keyword>
<dbReference type="Proteomes" id="UP001250932">
    <property type="component" value="Unassembled WGS sequence"/>
</dbReference>
<reference evidence="2 3" key="1">
    <citation type="journal article" date="2023" name="ISME J.">
        <title>Cultivation and genomic characterization of novel and ubiquitous marine nitrite-oxidizing bacteria from the Nitrospirales.</title>
        <authorList>
            <person name="Mueller A.J."/>
            <person name="Daebeler A."/>
            <person name="Herbold C.W."/>
            <person name="Kirkegaard R.H."/>
            <person name="Daims H."/>
        </authorList>
    </citation>
    <scope>NUCLEOTIDE SEQUENCE [LARGE SCALE GENOMIC DNA]</scope>
    <source>
        <strain evidence="2 3">EB</strain>
    </source>
</reference>
<accession>A0ABU3KC64</accession>
<evidence type="ECO:0000313" key="2">
    <source>
        <dbReference type="EMBL" id="MDT7044010.1"/>
    </source>
</evidence>
<dbReference type="EMBL" id="JAQOUE010000002">
    <property type="protein sequence ID" value="MDT7044010.1"/>
    <property type="molecule type" value="Genomic_DNA"/>
</dbReference>
<comment type="caution">
    <text evidence="2">The sequence shown here is derived from an EMBL/GenBank/DDBJ whole genome shotgun (WGS) entry which is preliminary data.</text>
</comment>
<name>A0ABU3KC64_9BACT</name>
<gene>
    <name evidence="2" type="ORF">PPG34_16790</name>
</gene>
<evidence type="ECO:0000256" key="1">
    <source>
        <dbReference type="SAM" id="MobiDB-lite"/>
    </source>
</evidence>
<organism evidence="2 3">
    <name type="scientific">Candidatus Nitronereus thalassa</name>
    <dbReference type="NCBI Taxonomy" id="3020898"/>
    <lineage>
        <taxon>Bacteria</taxon>
        <taxon>Pseudomonadati</taxon>
        <taxon>Nitrospirota</taxon>
        <taxon>Nitrospiria</taxon>
        <taxon>Nitrospirales</taxon>
        <taxon>Nitrospiraceae</taxon>
        <taxon>Candidatus Nitronereus</taxon>
    </lineage>
</organism>
<feature type="compositionally biased region" description="Acidic residues" evidence="1">
    <location>
        <begin position="19"/>
        <end position="44"/>
    </location>
</feature>
<feature type="region of interest" description="Disordered" evidence="1">
    <location>
        <begin position="15"/>
        <end position="44"/>
    </location>
</feature>